<gene>
    <name evidence="2" type="ORF">BLA60_13505</name>
</gene>
<name>A0A7Z0WPF5_9PSEU</name>
<evidence type="ECO:0000256" key="1">
    <source>
        <dbReference type="SAM" id="MobiDB-lite"/>
    </source>
</evidence>
<dbReference type="EMBL" id="MSIF01000005">
    <property type="protein sequence ID" value="OLF11026.1"/>
    <property type="molecule type" value="Genomic_DNA"/>
</dbReference>
<evidence type="ECO:0000313" key="3">
    <source>
        <dbReference type="Proteomes" id="UP000185696"/>
    </source>
</evidence>
<keyword evidence="3" id="KW-1185">Reference proteome</keyword>
<evidence type="ECO:0000313" key="2">
    <source>
        <dbReference type="EMBL" id="OLF11026.1"/>
    </source>
</evidence>
<protein>
    <submittedName>
        <fullName evidence="2">Uncharacterized protein</fullName>
    </submittedName>
</protein>
<reference evidence="2 3" key="1">
    <citation type="submission" date="2016-12" db="EMBL/GenBank/DDBJ databases">
        <title>The draft genome sequence of Actinophytocola xinjiangensis.</title>
        <authorList>
            <person name="Wang W."/>
            <person name="Yuan L."/>
        </authorList>
    </citation>
    <scope>NUCLEOTIDE SEQUENCE [LARGE SCALE GENOMIC DNA]</scope>
    <source>
        <strain evidence="2 3">CGMCC 4.4663</strain>
    </source>
</reference>
<organism evidence="2 3">
    <name type="scientific">Actinophytocola xinjiangensis</name>
    <dbReference type="NCBI Taxonomy" id="485602"/>
    <lineage>
        <taxon>Bacteria</taxon>
        <taxon>Bacillati</taxon>
        <taxon>Actinomycetota</taxon>
        <taxon>Actinomycetes</taxon>
        <taxon>Pseudonocardiales</taxon>
        <taxon>Pseudonocardiaceae</taxon>
    </lineage>
</organism>
<proteinExistence type="predicted"/>
<sequence>MPTGRFTSRSRFASAGQAGNLRRVTRGQPAERDEIVFLSRLLPTAHVGDPVDYWDHAEQGLAIEILSSVLSDRHVPVAGKDRDRLMALARAWGVVDRVRGDLRWCPDPDLEDQPWRVIEGTDFSRVVERELAAEISSGHPLHGKDLTAWLACEACDDVLVRVDDQAAQAGKAPYLCAVTHPTWSEVPETPPWPRATLLTTSGAALDLLLRCWA</sequence>
<comment type="caution">
    <text evidence="2">The sequence shown here is derived from an EMBL/GenBank/DDBJ whole genome shotgun (WGS) entry which is preliminary data.</text>
</comment>
<feature type="compositionally biased region" description="Polar residues" evidence="1">
    <location>
        <begin position="1"/>
        <end position="11"/>
    </location>
</feature>
<accession>A0A7Z0WPF5</accession>
<feature type="region of interest" description="Disordered" evidence="1">
    <location>
        <begin position="1"/>
        <end position="20"/>
    </location>
</feature>
<dbReference type="Proteomes" id="UP000185696">
    <property type="component" value="Unassembled WGS sequence"/>
</dbReference>
<dbReference type="AlphaFoldDB" id="A0A7Z0WPF5"/>